<feature type="transmembrane region" description="Helical" evidence="5">
    <location>
        <begin position="292"/>
        <end position="311"/>
    </location>
</feature>
<evidence type="ECO:0000256" key="1">
    <source>
        <dbReference type="ARBA" id="ARBA00004141"/>
    </source>
</evidence>
<feature type="transmembrane region" description="Helical" evidence="5">
    <location>
        <begin position="165"/>
        <end position="187"/>
    </location>
</feature>
<dbReference type="Proteomes" id="UP001287356">
    <property type="component" value="Unassembled WGS sequence"/>
</dbReference>
<dbReference type="GO" id="GO:0016020">
    <property type="term" value="C:membrane"/>
    <property type="evidence" value="ECO:0007669"/>
    <property type="project" value="UniProtKB-SubCell"/>
</dbReference>
<evidence type="ECO:0000313" key="7">
    <source>
        <dbReference type="Proteomes" id="UP001287356"/>
    </source>
</evidence>
<gene>
    <name evidence="6" type="ORF">B0T24DRAFT_709209</name>
</gene>
<evidence type="ECO:0000256" key="4">
    <source>
        <dbReference type="ARBA" id="ARBA00023136"/>
    </source>
</evidence>
<dbReference type="PANTHER" id="PTHR31465:SF28">
    <property type="entry name" value="DOMAIN PROTEIN, PUTATIVE-RELATED"/>
    <property type="match status" value="1"/>
</dbReference>
<dbReference type="EMBL" id="JAULSN010000007">
    <property type="protein sequence ID" value="KAK3366828.1"/>
    <property type="molecule type" value="Genomic_DNA"/>
</dbReference>
<organism evidence="6 7">
    <name type="scientific">Lasiosphaeria ovina</name>
    <dbReference type="NCBI Taxonomy" id="92902"/>
    <lineage>
        <taxon>Eukaryota</taxon>
        <taxon>Fungi</taxon>
        <taxon>Dikarya</taxon>
        <taxon>Ascomycota</taxon>
        <taxon>Pezizomycotina</taxon>
        <taxon>Sordariomycetes</taxon>
        <taxon>Sordariomycetidae</taxon>
        <taxon>Sordariales</taxon>
        <taxon>Lasiosphaeriaceae</taxon>
        <taxon>Lasiosphaeria</taxon>
    </lineage>
</organism>
<dbReference type="PANTHER" id="PTHR31465">
    <property type="entry name" value="PROTEIN RTA1-RELATED"/>
    <property type="match status" value="1"/>
</dbReference>
<dbReference type="AlphaFoldDB" id="A0AAE0JYP8"/>
<comment type="subcellular location">
    <subcellularLocation>
        <location evidence="1">Membrane</location>
        <topology evidence="1">Multi-pass membrane protein</topology>
    </subcellularLocation>
</comment>
<feature type="transmembrane region" description="Helical" evidence="5">
    <location>
        <begin position="112"/>
        <end position="135"/>
    </location>
</feature>
<feature type="transmembrane region" description="Helical" evidence="5">
    <location>
        <begin position="54"/>
        <end position="74"/>
    </location>
</feature>
<name>A0AAE0JYP8_9PEZI</name>
<feature type="transmembrane region" description="Helical" evidence="5">
    <location>
        <begin position="199"/>
        <end position="218"/>
    </location>
</feature>
<evidence type="ECO:0000256" key="5">
    <source>
        <dbReference type="SAM" id="Phobius"/>
    </source>
</evidence>
<protein>
    <submittedName>
        <fullName evidence="6">Uncharacterized protein</fullName>
    </submittedName>
</protein>
<feature type="transmembrane region" description="Helical" evidence="5">
    <location>
        <begin position="86"/>
        <end position="106"/>
    </location>
</feature>
<dbReference type="InterPro" id="IPR007568">
    <property type="entry name" value="RTA1"/>
</dbReference>
<evidence type="ECO:0000256" key="2">
    <source>
        <dbReference type="ARBA" id="ARBA00022692"/>
    </source>
</evidence>
<keyword evidence="4 5" id="KW-0472">Membrane</keyword>
<reference evidence="6" key="1">
    <citation type="journal article" date="2023" name="Mol. Phylogenet. Evol.">
        <title>Genome-scale phylogeny and comparative genomics of the fungal order Sordariales.</title>
        <authorList>
            <person name="Hensen N."/>
            <person name="Bonometti L."/>
            <person name="Westerberg I."/>
            <person name="Brannstrom I.O."/>
            <person name="Guillou S."/>
            <person name="Cros-Aarteil S."/>
            <person name="Calhoun S."/>
            <person name="Haridas S."/>
            <person name="Kuo A."/>
            <person name="Mondo S."/>
            <person name="Pangilinan J."/>
            <person name="Riley R."/>
            <person name="LaButti K."/>
            <person name="Andreopoulos B."/>
            <person name="Lipzen A."/>
            <person name="Chen C."/>
            <person name="Yan M."/>
            <person name="Daum C."/>
            <person name="Ng V."/>
            <person name="Clum A."/>
            <person name="Steindorff A."/>
            <person name="Ohm R.A."/>
            <person name="Martin F."/>
            <person name="Silar P."/>
            <person name="Natvig D.O."/>
            <person name="Lalanne C."/>
            <person name="Gautier V."/>
            <person name="Ament-Velasquez S.L."/>
            <person name="Kruys A."/>
            <person name="Hutchinson M.I."/>
            <person name="Powell A.J."/>
            <person name="Barry K."/>
            <person name="Miller A.N."/>
            <person name="Grigoriev I.V."/>
            <person name="Debuchy R."/>
            <person name="Gladieux P."/>
            <person name="Hiltunen Thoren M."/>
            <person name="Johannesson H."/>
        </authorList>
    </citation>
    <scope>NUCLEOTIDE SEQUENCE</scope>
    <source>
        <strain evidence="6">CBS 958.72</strain>
    </source>
</reference>
<keyword evidence="3 5" id="KW-1133">Transmembrane helix</keyword>
<keyword evidence="7" id="KW-1185">Reference proteome</keyword>
<keyword evidence="2 5" id="KW-0812">Transmembrane</keyword>
<reference evidence="6" key="2">
    <citation type="submission" date="2023-06" db="EMBL/GenBank/DDBJ databases">
        <authorList>
            <consortium name="Lawrence Berkeley National Laboratory"/>
            <person name="Haridas S."/>
            <person name="Hensen N."/>
            <person name="Bonometti L."/>
            <person name="Westerberg I."/>
            <person name="Brannstrom I.O."/>
            <person name="Guillou S."/>
            <person name="Cros-Aarteil S."/>
            <person name="Calhoun S."/>
            <person name="Kuo A."/>
            <person name="Mondo S."/>
            <person name="Pangilinan J."/>
            <person name="Riley R."/>
            <person name="Labutti K."/>
            <person name="Andreopoulos B."/>
            <person name="Lipzen A."/>
            <person name="Chen C."/>
            <person name="Yanf M."/>
            <person name="Daum C."/>
            <person name="Ng V."/>
            <person name="Clum A."/>
            <person name="Steindorff A."/>
            <person name="Ohm R."/>
            <person name="Martin F."/>
            <person name="Silar P."/>
            <person name="Natvig D."/>
            <person name="Lalanne C."/>
            <person name="Gautier V."/>
            <person name="Ament-Velasquez S.L."/>
            <person name="Kruys A."/>
            <person name="Hutchinson M.I."/>
            <person name="Powell A.J."/>
            <person name="Barry K."/>
            <person name="Miller A.N."/>
            <person name="Grigoriev I.V."/>
            <person name="Debuchy R."/>
            <person name="Gladieux P."/>
            <person name="Thoren M.H."/>
            <person name="Johannesson H."/>
        </authorList>
    </citation>
    <scope>NUCLEOTIDE SEQUENCE</scope>
    <source>
        <strain evidence="6">CBS 958.72</strain>
    </source>
</reference>
<comment type="caution">
    <text evidence="6">The sequence shown here is derived from an EMBL/GenBank/DDBJ whole genome shotgun (WGS) entry which is preliminary data.</text>
</comment>
<sequence>MAYVREAASLSSRSVFLADPAPPASPTWMGRRGLTAPQPASIQLFPYYTPSFDLALTGAIVFGCLAAVHGWLAFKTRTVYFGISSKAALTMTIGMILRIVFATTPAENVTVFSWPFAAMSLLLTMPGSIVGLVLMMTQTRLTWWITPAQDRTLGNLWVPPMYQSLFFATPQAVADAIGFIGSGILLIRPAPPHVASAGAVMDMLVWMALAGVVLRYAVISRRRWPPIERSMRDGSRRLSLALSVSAVLLAIRGVTQVLERDAAASLQADPPLEAGALPLLATEEWPIYAFDYLPIAAILVVMAVYYPGLYLPRRLTGFRLRTVALVREEEEENLYRSARGISADGLLGGLDLEEGTKAKLDG</sequence>
<accession>A0AAE0JYP8</accession>
<feature type="transmembrane region" description="Helical" evidence="5">
    <location>
        <begin position="238"/>
        <end position="258"/>
    </location>
</feature>
<proteinExistence type="predicted"/>
<dbReference type="Pfam" id="PF04479">
    <property type="entry name" value="RTA1"/>
    <property type="match status" value="1"/>
</dbReference>
<evidence type="ECO:0000256" key="3">
    <source>
        <dbReference type="ARBA" id="ARBA00022989"/>
    </source>
</evidence>
<evidence type="ECO:0000313" key="6">
    <source>
        <dbReference type="EMBL" id="KAK3366828.1"/>
    </source>
</evidence>